<evidence type="ECO:0000313" key="7">
    <source>
        <dbReference type="Proteomes" id="UP000050360"/>
    </source>
</evidence>
<evidence type="ECO:0000256" key="2">
    <source>
        <dbReference type="ARBA" id="ARBA00022801"/>
    </source>
</evidence>
<organism evidence="6 7">
    <name type="scientific">Candidatus Methanoperedens nitratireducens</name>
    <dbReference type="NCBI Taxonomy" id="1392998"/>
    <lineage>
        <taxon>Archaea</taxon>
        <taxon>Methanobacteriati</taxon>
        <taxon>Methanobacteriota</taxon>
        <taxon>Stenosarchaea group</taxon>
        <taxon>Methanomicrobia</taxon>
        <taxon>Methanosarcinales</taxon>
        <taxon>ANME-2 cluster</taxon>
        <taxon>Candidatus Methanoperedentaceae</taxon>
        <taxon>Candidatus Methanoperedens</taxon>
    </lineage>
</organism>
<dbReference type="GO" id="GO:0003684">
    <property type="term" value="F:damaged DNA binding"/>
    <property type="evidence" value="ECO:0007669"/>
    <property type="project" value="TreeGrafter"/>
</dbReference>
<dbReference type="CDD" id="cd20075">
    <property type="entry name" value="XPF_nuclease_XPF_arch"/>
    <property type="match status" value="1"/>
</dbReference>
<evidence type="ECO:0000256" key="1">
    <source>
        <dbReference type="ARBA" id="ARBA00022763"/>
    </source>
</evidence>
<feature type="domain" description="ERCC4" evidence="5">
    <location>
        <begin position="5"/>
        <end position="86"/>
    </location>
</feature>
<reference evidence="6 7" key="1">
    <citation type="submission" date="2015-09" db="EMBL/GenBank/DDBJ databases">
        <title>A metagenomics-based metabolic model of nitrate-dependent anaerobic oxidation of methane by Methanoperedens-like archaea.</title>
        <authorList>
            <person name="Arshad A."/>
            <person name="Speth D.R."/>
            <person name="De Graaf R.M."/>
            <person name="Op Den Camp H.J."/>
            <person name="Jetten M.S."/>
            <person name="Welte C.U."/>
        </authorList>
    </citation>
    <scope>NUCLEOTIDE SEQUENCE [LARGE SCALE GENOMIC DNA]</scope>
</reference>
<dbReference type="AlphaFoldDB" id="A0A0P7ZBA5"/>
<dbReference type="Pfam" id="PF02732">
    <property type="entry name" value="ERCC4"/>
    <property type="match status" value="1"/>
</dbReference>
<keyword evidence="3" id="KW-0238">DNA-binding</keyword>
<dbReference type="GO" id="GO:0000014">
    <property type="term" value="F:single-stranded DNA endodeoxyribonuclease activity"/>
    <property type="evidence" value="ECO:0007669"/>
    <property type="project" value="TreeGrafter"/>
</dbReference>
<evidence type="ECO:0000256" key="3">
    <source>
        <dbReference type="ARBA" id="ARBA00023125"/>
    </source>
</evidence>
<name>A0A0P7ZBA5_9EURY</name>
<dbReference type="EMBL" id="LKCM01000293">
    <property type="protein sequence ID" value="KPQ41840.1"/>
    <property type="molecule type" value="Genomic_DNA"/>
</dbReference>
<accession>A0A0P7ZBA5</accession>
<dbReference type="GO" id="GO:1901255">
    <property type="term" value="P:nucleotide-excision repair involved in interstrand cross-link repair"/>
    <property type="evidence" value="ECO:0007669"/>
    <property type="project" value="TreeGrafter"/>
</dbReference>
<protein>
    <submittedName>
        <fullName evidence="6">Hef nuclease</fullName>
    </submittedName>
</protein>
<dbReference type="PANTHER" id="PTHR10150:SF0">
    <property type="entry name" value="DNA REPAIR ENDONUCLEASE XPF"/>
    <property type="match status" value="1"/>
</dbReference>
<dbReference type="GO" id="GO:0000724">
    <property type="term" value="P:double-strand break repair via homologous recombination"/>
    <property type="evidence" value="ECO:0007669"/>
    <property type="project" value="TreeGrafter"/>
</dbReference>
<dbReference type="Proteomes" id="UP000050360">
    <property type="component" value="Unassembled WGS sequence"/>
</dbReference>
<comment type="caution">
    <text evidence="6">The sequence shown here is derived from an EMBL/GenBank/DDBJ whole genome shotgun (WGS) entry which is preliminary data.</text>
</comment>
<keyword evidence="1" id="KW-0227">DNA damage</keyword>
<dbReference type="SMART" id="SM00891">
    <property type="entry name" value="ERCC4"/>
    <property type="match status" value="1"/>
</dbReference>
<proteinExistence type="predicted"/>
<dbReference type="GO" id="GO:0003697">
    <property type="term" value="F:single-stranded DNA binding"/>
    <property type="evidence" value="ECO:0007669"/>
    <property type="project" value="TreeGrafter"/>
</dbReference>
<keyword evidence="2" id="KW-0378">Hydrolase</keyword>
<dbReference type="Gene3D" id="3.40.50.10130">
    <property type="match status" value="1"/>
</dbReference>
<sequence length="148" mass="16804">MKRYKIVVDSKEKDSGVVKALENHDLEIEIATLEAGDYIVNHSIAFKRLTINDILKSIFKGEKLSSKIGDMTSIYERPILIIEGDDPFFPSRPFNLSFIQNFLKTIAVSFGVSTLFTLNEEQTAEVISYIARAEHLNKPEPSRIQDLQ</sequence>
<dbReference type="InterPro" id="IPR006166">
    <property type="entry name" value="ERCC4_domain"/>
</dbReference>
<evidence type="ECO:0000256" key="4">
    <source>
        <dbReference type="ARBA" id="ARBA00023204"/>
    </source>
</evidence>
<evidence type="ECO:0000313" key="6">
    <source>
        <dbReference type="EMBL" id="KPQ41840.1"/>
    </source>
</evidence>
<dbReference type="InterPro" id="IPR011335">
    <property type="entry name" value="Restrct_endonuc-II-like"/>
</dbReference>
<gene>
    <name evidence="6" type="ORF">MPEBLZ_03599</name>
</gene>
<keyword evidence="4" id="KW-0234">DNA repair</keyword>
<dbReference type="SUPFAM" id="SSF52980">
    <property type="entry name" value="Restriction endonuclease-like"/>
    <property type="match status" value="1"/>
</dbReference>
<evidence type="ECO:0000259" key="5">
    <source>
        <dbReference type="SMART" id="SM00891"/>
    </source>
</evidence>
<dbReference type="PANTHER" id="PTHR10150">
    <property type="entry name" value="DNA REPAIR ENDONUCLEASE XPF"/>
    <property type="match status" value="1"/>
</dbReference>